<dbReference type="InterPro" id="IPR012296">
    <property type="entry name" value="Nuclease_put_TT1808"/>
</dbReference>
<dbReference type="EMBL" id="CP043661">
    <property type="protein sequence ID" value="QNE18352.1"/>
    <property type="molecule type" value="Genomic_DNA"/>
</dbReference>
<dbReference type="KEGG" id="kqi:F1D05_11175"/>
<sequence length="233" mass="24981">MPSKVGPTHLGGHQPWGLFTASSARLLLASVLAVGVAVAVEDHWFAQLGCDVGEEVGAEVVPADRANLAVLGHELHHVVDRGLAVAVDQADHQHGLAPQVDHLGGVAGWLGQVEGVLNGAIPDLVGAALVQHAEDLAVRILQEQRRQPRYVVRPPLLAIEVVSPRTRVTDVVLERARYEQHGIPSYWLLDPDRQELTVLRLTNTTYTCQTIAQGGEPFPQTPPSPSTSPPPNS</sequence>
<dbReference type="RefSeq" id="WP_185447433.1">
    <property type="nucleotide sequence ID" value="NZ_CP043661.1"/>
</dbReference>
<keyword evidence="3" id="KW-0378">Hydrolase</keyword>
<gene>
    <name evidence="3" type="ORF">F1D05_11175</name>
</gene>
<reference evidence="4" key="1">
    <citation type="submission" date="2019-09" db="EMBL/GenBank/DDBJ databases">
        <title>Antimicrobial potential of Antarctic Bacteria.</title>
        <authorList>
            <person name="Benaud N."/>
            <person name="Edwards R.J."/>
            <person name="Ferrari B.C."/>
        </authorList>
    </citation>
    <scope>NUCLEOTIDE SEQUENCE [LARGE SCALE GENOMIC DNA]</scope>
    <source>
        <strain evidence="4">SPB151</strain>
    </source>
</reference>
<keyword evidence="3" id="KW-0255">Endonuclease</keyword>
<keyword evidence="4" id="KW-1185">Reference proteome</keyword>
<dbReference type="SUPFAM" id="SSF52980">
    <property type="entry name" value="Restriction endonuclease-like"/>
    <property type="match status" value="1"/>
</dbReference>
<dbReference type="InterPro" id="IPR011335">
    <property type="entry name" value="Restrct_endonuc-II-like"/>
</dbReference>
<protein>
    <submittedName>
        <fullName evidence="3">Uma2 family endonuclease</fullName>
    </submittedName>
</protein>
<dbReference type="PANTHER" id="PTHR34107">
    <property type="entry name" value="SLL0198 PROTEIN-RELATED"/>
    <property type="match status" value="1"/>
</dbReference>
<evidence type="ECO:0000313" key="4">
    <source>
        <dbReference type="Proteomes" id="UP000515563"/>
    </source>
</evidence>
<feature type="domain" description="Putative restriction endonuclease" evidence="2">
    <location>
        <begin position="135"/>
        <end position="221"/>
    </location>
</feature>
<dbReference type="AlphaFoldDB" id="A0A7G6WWI7"/>
<dbReference type="InterPro" id="IPR008538">
    <property type="entry name" value="Uma2"/>
</dbReference>
<evidence type="ECO:0000259" key="2">
    <source>
        <dbReference type="Pfam" id="PF05685"/>
    </source>
</evidence>
<accession>A0A7G6WWI7</accession>
<evidence type="ECO:0000256" key="1">
    <source>
        <dbReference type="SAM" id="MobiDB-lite"/>
    </source>
</evidence>
<dbReference type="CDD" id="cd06260">
    <property type="entry name" value="DUF820-like"/>
    <property type="match status" value="1"/>
</dbReference>
<proteinExistence type="predicted"/>
<feature type="compositionally biased region" description="Pro residues" evidence="1">
    <location>
        <begin position="219"/>
        <end position="233"/>
    </location>
</feature>
<keyword evidence="3" id="KW-0540">Nuclease</keyword>
<dbReference type="Pfam" id="PF05685">
    <property type="entry name" value="Uma2"/>
    <property type="match status" value="1"/>
</dbReference>
<dbReference type="Proteomes" id="UP000515563">
    <property type="component" value="Chromosome"/>
</dbReference>
<evidence type="ECO:0000313" key="3">
    <source>
        <dbReference type="EMBL" id="QNE18352.1"/>
    </source>
</evidence>
<reference evidence="3 4" key="2">
    <citation type="journal article" date="2020" name="Microbiol. Resour. Announc.">
        <title>Antarctic desert soil bacteria exhibit high novel natural product potential, evaluated through long-read genome sequencing and comparative genomics.</title>
        <authorList>
            <person name="Benaud N."/>
            <person name="Edwards R.J."/>
            <person name="Amos T.G."/>
            <person name="D'Agostino P.M."/>
            <person name="Gutierrez-Chavez C."/>
            <person name="Montgomery K."/>
            <person name="Nicetic I."/>
            <person name="Ferrari B.C."/>
        </authorList>
    </citation>
    <scope>NUCLEOTIDE SEQUENCE [LARGE SCALE GENOMIC DNA]</scope>
    <source>
        <strain evidence="3 4">SPB151</strain>
    </source>
</reference>
<organism evidence="3 4">
    <name type="scientific">Kribbella qitaiheensis</name>
    <dbReference type="NCBI Taxonomy" id="1544730"/>
    <lineage>
        <taxon>Bacteria</taxon>
        <taxon>Bacillati</taxon>
        <taxon>Actinomycetota</taxon>
        <taxon>Actinomycetes</taxon>
        <taxon>Propionibacteriales</taxon>
        <taxon>Kribbellaceae</taxon>
        <taxon>Kribbella</taxon>
    </lineage>
</organism>
<feature type="region of interest" description="Disordered" evidence="1">
    <location>
        <begin position="212"/>
        <end position="233"/>
    </location>
</feature>
<dbReference type="Gene3D" id="3.90.1570.10">
    <property type="entry name" value="tt1808, chain A"/>
    <property type="match status" value="1"/>
</dbReference>
<dbReference type="GO" id="GO:0004519">
    <property type="term" value="F:endonuclease activity"/>
    <property type="evidence" value="ECO:0007669"/>
    <property type="project" value="UniProtKB-KW"/>
</dbReference>
<name>A0A7G6WWI7_9ACTN</name>
<dbReference type="PANTHER" id="PTHR34107:SF2">
    <property type="entry name" value="SLL0888 PROTEIN"/>
    <property type="match status" value="1"/>
</dbReference>